<dbReference type="EMBL" id="DMND01000186">
    <property type="protein sequence ID" value="HAN28792.1"/>
    <property type="molecule type" value="Genomic_DNA"/>
</dbReference>
<evidence type="ECO:0000313" key="4">
    <source>
        <dbReference type="Proteomes" id="UP000259273"/>
    </source>
</evidence>
<dbReference type="Proteomes" id="UP000259273">
    <property type="component" value="Unassembled WGS sequence"/>
</dbReference>
<evidence type="ECO:0000256" key="1">
    <source>
        <dbReference type="SAM" id="SignalP"/>
    </source>
</evidence>
<dbReference type="SUPFAM" id="SSF50952">
    <property type="entry name" value="Soluble quinoprotein glucose dehydrogenase"/>
    <property type="match status" value="1"/>
</dbReference>
<keyword evidence="1" id="KW-0732">Signal</keyword>
<dbReference type="PANTHER" id="PTHR19328:SF75">
    <property type="entry name" value="ALDOSE SUGAR DEHYDROGENASE YLII"/>
    <property type="match status" value="1"/>
</dbReference>
<name>A0A3C1KQ02_9GAMM</name>
<dbReference type="Gene3D" id="2.120.10.30">
    <property type="entry name" value="TolB, C-terminal domain"/>
    <property type="match status" value="1"/>
</dbReference>
<protein>
    <submittedName>
        <fullName evidence="3">Glucose dehydrogenase</fullName>
    </submittedName>
</protein>
<dbReference type="AlphaFoldDB" id="A0A3C1KQ02"/>
<evidence type="ECO:0000259" key="2">
    <source>
        <dbReference type="Pfam" id="PF07995"/>
    </source>
</evidence>
<evidence type="ECO:0000313" key="3">
    <source>
        <dbReference type="EMBL" id="HAN28792.1"/>
    </source>
</evidence>
<dbReference type="InterPro" id="IPR011041">
    <property type="entry name" value="Quinoprot_gluc/sorb_DH_b-prop"/>
</dbReference>
<dbReference type="InterPro" id="IPR012938">
    <property type="entry name" value="Glc/Sorbosone_DH"/>
</dbReference>
<dbReference type="InterPro" id="IPR011042">
    <property type="entry name" value="6-blade_b-propeller_TolB-like"/>
</dbReference>
<sequence length="366" mass="39378">MPVFSVTFRFLALAALWLSLRASAADYELEPLAEGLQHPWSVAQLPDASFLVTERGGTLLHISADGSERTAVGGVPQTFVAGQGGFFDILLHPQFATNQLVYLSYAKGDSAANGTAIYRARLEGDTLVAGADILWLNDKKNTAQHYGGRLLFLPDNSLLLATGDGFDFREQAQNGSNELGKVLRILDDGSVPADNPFHTTGSERVWTLGHRNPQGLTLDRSTGTVYLHEHGPKGGDEVNVLQAASNYGWPAATHGVDYSGAYVSPFTQLPGMAPPLHYWVPSIAPSGFAWYGGDKFPAWQGKLLVGALVDKEVRLLSLEDGAIVDEAPLFAELGERIRDVKEGSDGFVYLLTDAEDGALIRGTPAR</sequence>
<dbReference type="STRING" id="1121937.GCA_000423125_02535"/>
<dbReference type="PANTHER" id="PTHR19328">
    <property type="entry name" value="HEDGEHOG-INTERACTING PROTEIN"/>
    <property type="match status" value="1"/>
</dbReference>
<feature type="signal peptide" evidence="1">
    <location>
        <begin position="1"/>
        <end position="24"/>
    </location>
</feature>
<reference evidence="3 4" key="1">
    <citation type="journal article" date="2018" name="Nat. Biotechnol.">
        <title>A standardized bacterial taxonomy based on genome phylogeny substantially revises the tree of life.</title>
        <authorList>
            <person name="Parks D.H."/>
            <person name="Chuvochina M."/>
            <person name="Waite D.W."/>
            <person name="Rinke C."/>
            <person name="Skarshewski A."/>
            <person name="Chaumeil P.A."/>
            <person name="Hugenholtz P."/>
        </authorList>
    </citation>
    <scope>NUCLEOTIDE SEQUENCE [LARGE SCALE GENOMIC DNA]</scope>
    <source>
        <strain evidence="3">UBA9158</strain>
    </source>
</reference>
<gene>
    <name evidence="3" type="ORF">DCP75_13920</name>
</gene>
<accession>A0A3C1KQ02</accession>
<dbReference type="Pfam" id="PF07995">
    <property type="entry name" value="GSDH"/>
    <property type="match status" value="1"/>
</dbReference>
<feature type="chain" id="PRO_5017777679" evidence="1">
    <location>
        <begin position="25"/>
        <end position="366"/>
    </location>
</feature>
<feature type="domain" description="Glucose/Sorbosone dehydrogenase" evidence="2">
    <location>
        <begin position="36"/>
        <end position="361"/>
    </location>
</feature>
<comment type="caution">
    <text evidence="3">The sequence shown here is derived from an EMBL/GenBank/DDBJ whole genome shotgun (WGS) entry which is preliminary data.</text>
</comment>
<organism evidence="3 4">
    <name type="scientific">Haliea salexigens</name>
    <dbReference type="NCBI Taxonomy" id="287487"/>
    <lineage>
        <taxon>Bacteria</taxon>
        <taxon>Pseudomonadati</taxon>
        <taxon>Pseudomonadota</taxon>
        <taxon>Gammaproteobacteria</taxon>
        <taxon>Cellvibrionales</taxon>
        <taxon>Halieaceae</taxon>
        <taxon>Haliea</taxon>
    </lineage>
</organism>
<proteinExistence type="predicted"/>